<protein>
    <recommendedName>
        <fullName evidence="1">RNA helicase</fullName>
        <ecNumber evidence="1">3.6.4.13</ecNumber>
    </recommendedName>
</protein>
<dbReference type="GO" id="GO:0003676">
    <property type="term" value="F:nucleic acid binding"/>
    <property type="evidence" value="ECO:0007669"/>
    <property type="project" value="InterPro"/>
</dbReference>
<name>A0A914H0J6_GLORO</name>
<dbReference type="Pfam" id="PF00271">
    <property type="entry name" value="Helicase_C"/>
    <property type="match status" value="1"/>
</dbReference>
<dbReference type="InterPro" id="IPR011545">
    <property type="entry name" value="DEAD/DEAH_box_helicase_dom"/>
</dbReference>
<keyword evidence="4" id="KW-0347">Helicase</keyword>
<dbReference type="GO" id="GO:0016787">
    <property type="term" value="F:hydrolase activity"/>
    <property type="evidence" value="ECO:0007669"/>
    <property type="project" value="UniProtKB-KW"/>
</dbReference>
<dbReference type="InterPro" id="IPR014001">
    <property type="entry name" value="Helicase_ATP-bd"/>
</dbReference>
<evidence type="ECO:0000256" key="4">
    <source>
        <dbReference type="ARBA" id="ARBA00022806"/>
    </source>
</evidence>
<evidence type="ECO:0000256" key="1">
    <source>
        <dbReference type="ARBA" id="ARBA00012552"/>
    </source>
</evidence>
<evidence type="ECO:0000259" key="9">
    <source>
        <dbReference type="PROSITE" id="PS51195"/>
    </source>
</evidence>
<dbReference type="SUPFAM" id="SSF52540">
    <property type="entry name" value="P-loop containing nucleoside triphosphate hydrolases"/>
    <property type="match status" value="1"/>
</dbReference>
<dbReference type="InterPro" id="IPR044742">
    <property type="entry name" value="DEAD/DEAH_RhlB"/>
</dbReference>
<evidence type="ECO:0000313" key="10">
    <source>
        <dbReference type="Proteomes" id="UP000887572"/>
    </source>
</evidence>
<dbReference type="WBParaSite" id="Gr19_v10_g1212.t1">
    <property type="protein sequence ID" value="Gr19_v10_g1212.t1"/>
    <property type="gene ID" value="Gr19_v10_g1212"/>
</dbReference>
<keyword evidence="5" id="KW-0067">ATP-binding</keyword>
<feature type="domain" description="DEAD-box RNA helicase Q" evidence="9">
    <location>
        <begin position="303"/>
        <end position="331"/>
    </location>
</feature>
<dbReference type="GO" id="GO:0003724">
    <property type="term" value="F:RNA helicase activity"/>
    <property type="evidence" value="ECO:0007669"/>
    <property type="project" value="UniProtKB-EC"/>
</dbReference>
<dbReference type="Proteomes" id="UP000887572">
    <property type="component" value="Unplaced"/>
</dbReference>
<dbReference type="PROSITE" id="PS51194">
    <property type="entry name" value="HELICASE_CTER"/>
    <property type="match status" value="1"/>
</dbReference>
<evidence type="ECO:0000259" key="8">
    <source>
        <dbReference type="PROSITE" id="PS51194"/>
    </source>
</evidence>
<feature type="domain" description="Helicase ATP-binding" evidence="7">
    <location>
        <begin position="334"/>
        <end position="518"/>
    </location>
</feature>
<dbReference type="Gene3D" id="3.40.50.300">
    <property type="entry name" value="P-loop containing nucleotide triphosphate hydrolases"/>
    <property type="match status" value="2"/>
</dbReference>
<dbReference type="InterPro" id="IPR027417">
    <property type="entry name" value="P-loop_NTPase"/>
</dbReference>
<dbReference type="PANTHER" id="PTHR47958">
    <property type="entry name" value="ATP-DEPENDENT RNA HELICASE DBP3"/>
    <property type="match status" value="1"/>
</dbReference>
<dbReference type="Pfam" id="PF00270">
    <property type="entry name" value="DEAD"/>
    <property type="match status" value="1"/>
</dbReference>
<dbReference type="CDD" id="cd00268">
    <property type="entry name" value="DEADc"/>
    <property type="match status" value="1"/>
</dbReference>
<dbReference type="SMART" id="SM00490">
    <property type="entry name" value="HELICc"/>
    <property type="match status" value="1"/>
</dbReference>
<sequence>MIGALEESTTLHLVVGVVDADVVVVGFRWILDLAKDLLLTMLSPYLMHLVVDADVDVVDLPWILDLTKDLLLTMVMLLSPNLHLVVGVLDVDVDVVDLRWIWHKTDLLATVMLLSLKMHLVVGVVDADVVDLPWILDLTKDLLLNMVMPLSPNLHLVVDADVDVVDLRWILDLTKDLLLTMVMLLSPNLHLVVGVLDADVDVVDLRWILELTKDLLLTMVMLLSLNLHLVVVADVDVVDLRWILDLTKDLLLTMVMLLKWSSARGLRMKSHTFPRSDKYVNIREEDENVTVTGPYADKYQEFERWSDFEFEPALLANIEKANYTFPRKIQSLTFPLIKGGHDLKGHAETGSGKSAAFLLPIIDAVMKNKKLGQYTSRRCCPFALILEPTRELTVQVYDQARKLTVDCDVSVSRAYGMYLRHANLRQISTDGCDILIGTPGRICDFFHAKNLLCDNLKVLVFDEADQLLEDSFQANLRQLNVVTNWPKIEERQTLLFSATFPVVVQKWADEWMRNDSMMVSNKRLVGANSRIKQKFLLTNNASKKDTLLRLFQLELEEAKKRDPVNGKIRNTMVFVNSKRDADVVSTYLNQFGFETTTINGNRPQEMREKALSDFRAGRYQIVVTTDVCARGHDIKDLDHVINLDLPPSGGEGIEESYTTYVHRIGRTGRLQEGSATTFFDATADIAMAQGIVKGLQETEREAPEWLHKLCTEGFAGGMGEVTDADLLDVLK</sequence>
<evidence type="ECO:0000256" key="3">
    <source>
        <dbReference type="ARBA" id="ARBA00022801"/>
    </source>
</evidence>
<dbReference type="SMART" id="SM00487">
    <property type="entry name" value="DEXDc"/>
    <property type="match status" value="1"/>
</dbReference>
<dbReference type="AlphaFoldDB" id="A0A914H0J6"/>
<keyword evidence="3" id="KW-0378">Hydrolase</keyword>
<proteinExistence type="predicted"/>
<evidence type="ECO:0000313" key="11">
    <source>
        <dbReference type="WBParaSite" id="Gr19_v10_g1212.t1"/>
    </source>
</evidence>
<keyword evidence="2" id="KW-0547">Nucleotide-binding</keyword>
<feature type="short sequence motif" description="Q motif" evidence="6">
    <location>
        <begin position="303"/>
        <end position="331"/>
    </location>
</feature>
<dbReference type="CDD" id="cd18787">
    <property type="entry name" value="SF2_C_DEAD"/>
    <property type="match status" value="1"/>
</dbReference>
<dbReference type="PROSITE" id="PS51192">
    <property type="entry name" value="HELICASE_ATP_BIND_1"/>
    <property type="match status" value="1"/>
</dbReference>
<reference evidence="11" key="1">
    <citation type="submission" date="2022-11" db="UniProtKB">
        <authorList>
            <consortium name="WormBaseParasite"/>
        </authorList>
    </citation>
    <scope>IDENTIFICATION</scope>
</reference>
<evidence type="ECO:0000256" key="6">
    <source>
        <dbReference type="PROSITE-ProRule" id="PRU00552"/>
    </source>
</evidence>
<dbReference type="InterPro" id="IPR014014">
    <property type="entry name" value="RNA_helicase_DEAD_Q_motif"/>
</dbReference>
<keyword evidence="10" id="KW-1185">Reference proteome</keyword>
<evidence type="ECO:0000256" key="2">
    <source>
        <dbReference type="ARBA" id="ARBA00022741"/>
    </source>
</evidence>
<evidence type="ECO:0000259" key="7">
    <source>
        <dbReference type="PROSITE" id="PS51192"/>
    </source>
</evidence>
<accession>A0A914H0J6</accession>
<dbReference type="InterPro" id="IPR001650">
    <property type="entry name" value="Helicase_C-like"/>
</dbReference>
<dbReference type="GO" id="GO:0005524">
    <property type="term" value="F:ATP binding"/>
    <property type="evidence" value="ECO:0007669"/>
    <property type="project" value="UniProtKB-KW"/>
</dbReference>
<dbReference type="EC" id="3.6.4.13" evidence="1"/>
<feature type="domain" description="Helicase C-terminal" evidence="8">
    <location>
        <begin position="550"/>
        <end position="710"/>
    </location>
</feature>
<organism evidence="10 11">
    <name type="scientific">Globodera rostochiensis</name>
    <name type="common">Golden nematode worm</name>
    <name type="synonym">Heterodera rostochiensis</name>
    <dbReference type="NCBI Taxonomy" id="31243"/>
    <lineage>
        <taxon>Eukaryota</taxon>
        <taxon>Metazoa</taxon>
        <taxon>Ecdysozoa</taxon>
        <taxon>Nematoda</taxon>
        <taxon>Chromadorea</taxon>
        <taxon>Rhabditida</taxon>
        <taxon>Tylenchina</taxon>
        <taxon>Tylenchomorpha</taxon>
        <taxon>Tylenchoidea</taxon>
        <taxon>Heteroderidae</taxon>
        <taxon>Heteroderinae</taxon>
        <taxon>Globodera</taxon>
    </lineage>
</organism>
<dbReference type="PROSITE" id="PS51195">
    <property type="entry name" value="Q_MOTIF"/>
    <property type="match status" value="1"/>
</dbReference>
<evidence type="ECO:0000256" key="5">
    <source>
        <dbReference type="ARBA" id="ARBA00022840"/>
    </source>
</evidence>